<dbReference type="Proteomes" id="UP000827549">
    <property type="component" value="Chromosome 1"/>
</dbReference>
<dbReference type="InterPro" id="IPR000898">
    <property type="entry name" value="Indolamine_dOase"/>
</dbReference>
<organism evidence="5 6">
    <name type="scientific">Vanrija pseudolonga</name>
    <dbReference type="NCBI Taxonomy" id="143232"/>
    <lineage>
        <taxon>Eukaryota</taxon>
        <taxon>Fungi</taxon>
        <taxon>Dikarya</taxon>
        <taxon>Basidiomycota</taxon>
        <taxon>Agaricomycotina</taxon>
        <taxon>Tremellomycetes</taxon>
        <taxon>Trichosporonales</taxon>
        <taxon>Trichosporonaceae</taxon>
        <taxon>Vanrija</taxon>
    </lineage>
</organism>
<proteinExistence type="inferred from homology"/>
<protein>
    <submittedName>
        <fullName evidence="5">Indoleamine 2,3-dioxygenase 1</fullName>
    </submittedName>
</protein>
<dbReference type="PANTHER" id="PTHR28657:SF3">
    <property type="entry name" value="INDOLEAMINE 2,3-DIOXYGENASE"/>
    <property type="match status" value="1"/>
</dbReference>
<keyword evidence="3 4" id="KW-0408">Iron</keyword>
<evidence type="ECO:0000256" key="3">
    <source>
        <dbReference type="ARBA" id="ARBA00023004"/>
    </source>
</evidence>
<reference evidence="5" key="1">
    <citation type="submission" date="2023-10" db="EMBL/GenBank/DDBJ databases">
        <authorList>
            <person name="Noh H."/>
        </authorList>
    </citation>
    <scope>NUCLEOTIDE SEQUENCE</scope>
    <source>
        <strain evidence="5">DUCC4014</strain>
    </source>
</reference>
<dbReference type="GeneID" id="87803561"/>
<evidence type="ECO:0000313" key="6">
    <source>
        <dbReference type="Proteomes" id="UP000827549"/>
    </source>
</evidence>
<dbReference type="FunFam" id="1.20.58.480:FF:000005">
    <property type="entry name" value="Indoleamine 2,3-dioxygenase family protein"/>
    <property type="match status" value="1"/>
</dbReference>
<evidence type="ECO:0000256" key="1">
    <source>
        <dbReference type="ARBA" id="ARBA00007119"/>
    </source>
</evidence>
<dbReference type="RefSeq" id="XP_062622710.1">
    <property type="nucleotide sequence ID" value="XM_062766726.1"/>
</dbReference>
<dbReference type="EMBL" id="CP086714">
    <property type="protein sequence ID" value="WOO76678.1"/>
    <property type="molecule type" value="Genomic_DNA"/>
</dbReference>
<feature type="binding site" description="proximal binding residue" evidence="4">
    <location>
        <position position="407"/>
    </location>
    <ligand>
        <name>heme b</name>
        <dbReference type="ChEBI" id="CHEBI:60344"/>
    </ligand>
    <ligandPart>
        <name>Fe</name>
        <dbReference type="ChEBI" id="CHEBI:18248"/>
    </ligandPart>
</feature>
<sequence length="510" mass="56800">MLRSPVARLARAASRHTPRHHLRAISTTGSRGLATPTDKMVGASSQWANPFPHDQFHVGSENGFLPRQDPLAVLPQEYEAMEDLLDRMPLKMADGSAGLLATGAFGDAVEKDLPEYDISKVSDPQLLSALYRDLTFVASGYLLEPCDINYRNTGGYGLGRQTLPRNIAVPLTEVAKKIGQRPFMEYALSYALYNYKRVDPSKPLDYDNLELIRSFSRHEAEHGFILVHVAMVRNSGGLVDASLAALDAAAQGNRPAFNAAMDKMRETYQVVNNVMETMWGRSAPEAYLSYRTFIMGTRAQPMFPNGVIYEGVSDEPFQMRGESGANDSMVPLGDNLLELTGNMPVNPLTEVLRDFRTYRPRNHQQFLTYVQQRASAVGIREFAMGDSTSAALYLANLDQIRAFRHRHWNFTKHYILKRTKHPVATGGSPIVTWLPNQLDAVLQQMLVTEAGIDREALPPQYQTMVEEISLRAEAQQRVLTREVARLTIERGAQAAKVDPSKPQDGYATSA</sequence>
<dbReference type="SUPFAM" id="SSF140959">
    <property type="entry name" value="Indolic compounds 2,3-dioxygenase-like"/>
    <property type="match status" value="1"/>
</dbReference>
<accession>A0AAF1BMG1</accession>
<name>A0AAF1BMG1_9TREE</name>
<dbReference type="GO" id="GO:0020037">
    <property type="term" value="F:heme binding"/>
    <property type="evidence" value="ECO:0007669"/>
    <property type="project" value="InterPro"/>
</dbReference>
<dbReference type="Gene3D" id="1.20.58.480">
    <property type="match status" value="1"/>
</dbReference>
<dbReference type="GO" id="GO:0046872">
    <property type="term" value="F:metal ion binding"/>
    <property type="evidence" value="ECO:0007669"/>
    <property type="project" value="UniProtKB-KW"/>
</dbReference>
<gene>
    <name evidence="5" type="primary">Ido1</name>
    <name evidence="5" type="ORF">LOC62_01G000302</name>
</gene>
<evidence type="ECO:0000256" key="4">
    <source>
        <dbReference type="PIRSR" id="PIRSR600898-1"/>
    </source>
</evidence>
<evidence type="ECO:0000256" key="2">
    <source>
        <dbReference type="ARBA" id="ARBA00022723"/>
    </source>
</evidence>
<dbReference type="AlphaFoldDB" id="A0AAF1BMG1"/>
<keyword evidence="2 4" id="KW-0479">Metal-binding</keyword>
<dbReference type="GO" id="GO:0019441">
    <property type="term" value="P:L-tryptophan catabolic process to kynurenine"/>
    <property type="evidence" value="ECO:0007669"/>
    <property type="project" value="InterPro"/>
</dbReference>
<keyword evidence="4" id="KW-0349">Heme</keyword>
<dbReference type="InterPro" id="IPR037217">
    <property type="entry name" value="Trp/Indoleamine_2_3_dOase-like"/>
</dbReference>
<evidence type="ECO:0000313" key="5">
    <source>
        <dbReference type="EMBL" id="WOO76678.1"/>
    </source>
</evidence>
<dbReference type="GO" id="GO:0016702">
    <property type="term" value="F:oxidoreductase activity, acting on single donors with incorporation of molecular oxygen, incorporation of two atoms of oxygen"/>
    <property type="evidence" value="ECO:0007669"/>
    <property type="project" value="UniProtKB-ARBA"/>
</dbReference>
<dbReference type="PANTHER" id="PTHR28657">
    <property type="entry name" value="INDOLEAMINE 2,3-DIOXYGENASE"/>
    <property type="match status" value="1"/>
</dbReference>
<comment type="similarity">
    <text evidence="1">Belongs to the indoleamine 2,3-dioxygenase family.</text>
</comment>
<keyword evidence="6" id="KW-1185">Reference proteome</keyword>
<dbReference type="Pfam" id="PF01231">
    <property type="entry name" value="IDO"/>
    <property type="match status" value="1"/>
</dbReference>